<evidence type="ECO:0000256" key="2">
    <source>
        <dbReference type="ARBA" id="ARBA00022448"/>
    </source>
</evidence>
<evidence type="ECO:0000256" key="7">
    <source>
        <dbReference type="SAM" id="Phobius"/>
    </source>
</evidence>
<keyword evidence="2" id="KW-0813">Transport</keyword>
<proteinExistence type="predicted"/>
<feature type="transmembrane region" description="Helical" evidence="7">
    <location>
        <begin position="156"/>
        <end position="178"/>
    </location>
</feature>
<dbReference type="OrthoDB" id="9788453at2"/>
<keyword evidence="5 7" id="KW-1133">Transmembrane helix</keyword>
<evidence type="ECO:0000259" key="8">
    <source>
        <dbReference type="PROSITE" id="PS50850"/>
    </source>
</evidence>
<dbReference type="Pfam" id="PF07690">
    <property type="entry name" value="MFS_1"/>
    <property type="match status" value="1"/>
</dbReference>
<name>A0A417ZI68_9LACO</name>
<feature type="transmembrane region" description="Helical" evidence="7">
    <location>
        <begin position="199"/>
        <end position="217"/>
    </location>
</feature>
<reference evidence="9 10" key="1">
    <citation type="submission" date="2018-07" db="EMBL/GenBank/DDBJ databases">
        <title>Genome sequences of six Lactobacillus spp. isolated from bumble bee guts.</title>
        <authorList>
            <person name="Motta E.V.S."/>
            <person name="Moran N.A."/>
        </authorList>
    </citation>
    <scope>NUCLEOTIDE SEQUENCE [LARGE SCALE GENOMIC DNA]</scope>
    <source>
        <strain evidence="9 10">BI-1.1</strain>
    </source>
</reference>
<accession>A0A417ZI68</accession>
<feature type="transmembrane region" description="Helical" evidence="7">
    <location>
        <begin position="126"/>
        <end position="150"/>
    </location>
</feature>
<keyword evidence="3" id="KW-1003">Cell membrane</keyword>
<dbReference type="GO" id="GO:0022857">
    <property type="term" value="F:transmembrane transporter activity"/>
    <property type="evidence" value="ECO:0007669"/>
    <property type="project" value="InterPro"/>
</dbReference>
<feature type="transmembrane region" description="Helical" evidence="7">
    <location>
        <begin position="237"/>
        <end position="256"/>
    </location>
</feature>
<dbReference type="SUPFAM" id="SSF103473">
    <property type="entry name" value="MFS general substrate transporter"/>
    <property type="match status" value="1"/>
</dbReference>
<gene>
    <name evidence="9" type="ORF">DS831_03600</name>
</gene>
<evidence type="ECO:0000256" key="5">
    <source>
        <dbReference type="ARBA" id="ARBA00022989"/>
    </source>
</evidence>
<feature type="transmembrane region" description="Helical" evidence="7">
    <location>
        <begin position="291"/>
        <end position="312"/>
    </location>
</feature>
<dbReference type="AlphaFoldDB" id="A0A417ZI68"/>
<comment type="caution">
    <text evidence="9">The sequence shown here is derived from an EMBL/GenBank/DDBJ whole genome shotgun (WGS) entry which is preliminary data.</text>
</comment>
<dbReference type="CDD" id="cd17324">
    <property type="entry name" value="MFS_NepI_like"/>
    <property type="match status" value="1"/>
</dbReference>
<keyword evidence="6 7" id="KW-0472">Membrane</keyword>
<dbReference type="InterPro" id="IPR050189">
    <property type="entry name" value="MFS_Efflux_Transporters"/>
</dbReference>
<dbReference type="InterPro" id="IPR020846">
    <property type="entry name" value="MFS_dom"/>
</dbReference>
<dbReference type="InterPro" id="IPR011701">
    <property type="entry name" value="MFS"/>
</dbReference>
<dbReference type="GO" id="GO:0005886">
    <property type="term" value="C:plasma membrane"/>
    <property type="evidence" value="ECO:0007669"/>
    <property type="project" value="UniProtKB-SubCell"/>
</dbReference>
<organism evidence="9 10">
    <name type="scientific">Bombilactobacillus bombi</name>
    <dbReference type="NCBI Taxonomy" id="1303590"/>
    <lineage>
        <taxon>Bacteria</taxon>
        <taxon>Bacillati</taxon>
        <taxon>Bacillota</taxon>
        <taxon>Bacilli</taxon>
        <taxon>Lactobacillales</taxon>
        <taxon>Lactobacillaceae</taxon>
        <taxon>Bombilactobacillus</taxon>
    </lineage>
</organism>
<evidence type="ECO:0000256" key="4">
    <source>
        <dbReference type="ARBA" id="ARBA00022692"/>
    </source>
</evidence>
<feature type="transmembrane region" description="Helical" evidence="7">
    <location>
        <begin position="268"/>
        <end position="285"/>
    </location>
</feature>
<keyword evidence="10" id="KW-1185">Reference proteome</keyword>
<evidence type="ECO:0000256" key="1">
    <source>
        <dbReference type="ARBA" id="ARBA00004651"/>
    </source>
</evidence>
<sequence length="383" mass="41651">MQVFVLVMTGFILGCSEFVIVGVLNDIARDLHTSVAAVGYLVTIFALVYAISTPIIATAIGRYNLYYSIAILMLIFIAGNVMSAVANNFFWLAISRIITALVSGVIVSIAMTFANAIATPAKRPRLIAGIYSGFSIASVLGVPLGTWISIHWKWQAAFGVIVVVSILALVIMLLALPNDIVPPSSKMKQQLKIFTDRRILVGMFLPLFNLAGFYPLYTYLRPVLSSQLHFNANSITIILFLYGITSIISNQISGWLAERDGLTYMTKIYGVLIVILLVFPFLLVWRWLSVGVILLIGIAMYLVSSPIAIFYLDIAQQDYPQSILLASSINSIFSNFGIAVGSATGSFLVANVGLSSVGPSGALYILIAILIVIFINKFAQKNN</sequence>
<feature type="transmembrane region" description="Helical" evidence="7">
    <location>
        <begin position="34"/>
        <end position="52"/>
    </location>
</feature>
<dbReference type="Proteomes" id="UP000284109">
    <property type="component" value="Unassembled WGS sequence"/>
</dbReference>
<comment type="subcellular location">
    <subcellularLocation>
        <location evidence="1">Cell membrane</location>
        <topology evidence="1">Multi-pass membrane protein</topology>
    </subcellularLocation>
</comment>
<protein>
    <submittedName>
        <fullName evidence="9">MFS transporter</fullName>
    </submittedName>
</protein>
<dbReference type="Gene3D" id="1.20.1250.20">
    <property type="entry name" value="MFS general substrate transporter like domains"/>
    <property type="match status" value="1"/>
</dbReference>
<dbReference type="PANTHER" id="PTHR43124">
    <property type="entry name" value="PURINE EFFLUX PUMP PBUE"/>
    <property type="match status" value="1"/>
</dbReference>
<feature type="transmembrane region" description="Helical" evidence="7">
    <location>
        <begin position="64"/>
        <end position="83"/>
    </location>
</feature>
<evidence type="ECO:0000256" key="3">
    <source>
        <dbReference type="ARBA" id="ARBA00022475"/>
    </source>
</evidence>
<keyword evidence="4 7" id="KW-0812">Transmembrane</keyword>
<evidence type="ECO:0000256" key="6">
    <source>
        <dbReference type="ARBA" id="ARBA00023136"/>
    </source>
</evidence>
<feature type="transmembrane region" description="Helical" evidence="7">
    <location>
        <begin position="361"/>
        <end position="379"/>
    </location>
</feature>
<evidence type="ECO:0000313" key="10">
    <source>
        <dbReference type="Proteomes" id="UP000284109"/>
    </source>
</evidence>
<feature type="domain" description="Major facilitator superfamily (MFS) profile" evidence="8">
    <location>
        <begin position="2"/>
        <end position="380"/>
    </location>
</feature>
<dbReference type="InterPro" id="IPR036259">
    <property type="entry name" value="MFS_trans_sf"/>
</dbReference>
<dbReference type="EMBL" id="QOCR01000002">
    <property type="protein sequence ID" value="RHW51389.1"/>
    <property type="molecule type" value="Genomic_DNA"/>
</dbReference>
<dbReference type="PROSITE" id="PS50850">
    <property type="entry name" value="MFS"/>
    <property type="match status" value="1"/>
</dbReference>
<feature type="transmembrane region" description="Helical" evidence="7">
    <location>
        <begin position="324"/>
        <end position="349"/>
    </location>
</feature>
<feature type="transmembrane region" description="Helical" evidence="7">
    <location>
        <begin position="89"/>
        <end position="114"/>
    </location>
</feature>
<evidence type="ECO:0000313" key="9">
    <source>
        <dbReference type="EMBL" id="RHW51389.1"/>
    </source>
</evidence>
<dbReference type="PANTHER" id="PTHR43124:SF10">
    <property type="entry name" value="PURINE EFFLUX PUMP PBUE"/>
    <property type="match status" value="1"/>
</dbReference>